<feature type="transmembrane region" description="Helical" evidence="2">
    <location>
        <begin position="6"/>
        <end position="29"/>
    </location>
</feature>
<feature type="region of interest" description="Disordered" evidence="1">
    <location>
        <begin position="117"/>
        <end position="196"/>
    </location>
</feature>
<feature type="compositionally biased region" description="Basic and acidic residues" evidence="1">
    <location>
        <begin position="141"/>
        <end position="163"/>
    </location>
</feature>
<protein>
    <submittedName>
        <fullName evidence="3">Uncharacterized protein</fullName>
    </submittedName>
</protein>
<dbReference type="PATRIC" id="fig|795797.18.peg.1062"/>
<keyword evidence="2" id="KW-1133">Transmembrane helix</keyword>
<dbReference type="KEGG" id="hje:HacjB3_05295"/>
<evidence type="ECO:0000313" key="6">
    <source>
        <dbReference type="Proteomes" id="UP000011645"/>
    </source>
</evidence>
<accession>D8J9N8</accession>
<evidence type="ECO:0000313" key="3">
    <source>
        <dbReference type="EMBL" id="ADJ14450.1"/>
    </source>
</evidence>
<keyword evidence="2" id="KW-0472">Membrane</keyword>
<dbReference type="EMBL" id="AOHV01000010">
    <property type="protein sequence ID" value="ELY40166.1"/>
    <property type="molecule type" value="Genomic_DNA"/>
</dbReference>
<keyword evidence="6" id="KW-1185">Reference proteome</keyword>
<dbReference type="Proteomes" id="UP000011645">
    <property type="component" value="Unassembled WGS sequence"/>
</dbReference>
<feature type="transmembrane region" description="Helical" evidence="2">
    <location>
        <begin position="41"/>
        <end position="63"/>
    </location>
</feature>
<dbReference type="STRING" id="795797.HacjB3_05295"/>
<name>D8J9N8_HALJB</name>
<evidence type="ECO:0000256" key="2">
    <source>
        <dbReference type="SAM" id="Phobius"/>
    </source>
</evidence>
<organism evidence="3 5">
    <name type="scientific">Halalkalicoccus jeotgali (strain DSM 18796 / CECT 7217 / JCM 14584 / KCTC 4019 / B3)</name>
    <dbReference type="NCBI Taxonomy" id="795797"/>
    <lineage>
        <taxon>Archaea</taxon>
        <taxon>Methanobacteriati</taxon>
        <taxon>Methanobacteriota</taxon>
        <taxon>Stenosarchaea group</taxon>
        <taxon>Halobacteria</taxon>
        <taxon>Halobacteriales</taxon>
        <taxon>Halococcaceae</taxon>
        <taxon>Halalkalicoccus</taxon>
    </lineage>
</organism>
<dbReference type="RefSeq" id="WP_008414585.1">
    <property type="nucleotide sequence ID" value="NC_014297.1"/>
</dbReference>
<feature type="compositionally biased region" description="Acidic residues" evidence="1">
    <location>
        <begin position="126"/>
        <end position="140"/>
    </location>
</feature>
<dbReference type="GeneID" id="9418863"/>
<sequence length="196" mass="21343">MNLETLTQNTVVLGILGAMLYGGIFFARVRLDPDEPETFDSIKFATTVLLGGVFGAISAVLGIQPTYEHVGFALTSYAGTVALVEYGIKALINGERRQAQRGFGKAIERFLATTMSHGTSRGEVSESIEEGTDEYSGLDESEQRERWEGRFPEEEALLQRDDETLLEGENEGVRQTDESGINEDNSEDTSGGLPPA</sequence>
<evidence type="ECO:0000313" key="4">
    <source>
        <dbReference type="EMBL" id="ELY40166.1"/>
    </source>
</evidence>
<reference evidence="4 6" key="2">
    <citation type="journal article" date="2014" name="PLoS Genet.">
        <title>Phylogenetically driven sequencing of extremely halophilic archaea reveals strategies for static and dynamic osmo-response.</title>
        <authorList>
            <person name="Becker E.A."/>
            <person name="Seitzer P.M."/>
            <person name="Tritt A."/>
            <person name="Larsen D."/>
            <person name="Krusor M."/>
            <person name="Yao A.I."/>
            <person name="Wu D."/>
            <person name="Madern D."/>
            <person name="Eisen J.A."/>
            <person name="Darling A.E."/>
            <person name="Facciotti M.T."/>
        </authorList>
    </citation>
    <scope>NUCLEOTIDE SEQUENCE [LARGE SCALE GENOMIC DNA]</scope>
    <source>
        <strain evidence="4">B3</strain>
        <strain evidence="6">DSM 18796 / CECT 7217 / JCM 14584 / KCTC 4019 / B3</strain>
    </source>
</reference>
<evidence type="ECO:0000256" key="1">
    <source>
        <dbReference type="SAM" id="MobiDB-lite"/>
    </source>
</evidence>
<dbReference type="AlphaFoldDB" id="D8J9N8"/>
<evidence type="ECO:0000313" key="5">
    <source>
        <dbReference type="Proteomes" id="UP000000390"/>
    </source>
</evidence>
<reference evidence="3 5" key="1">
    <citation type="journal article" date="2010" name="J. Bacteriol.">
        <title>Complete genome sequence of Halalkalicoccus jeotgali B3(T), an extremely halophilic archaeon.</title>
        <authorList>
            <person name="Roh S.W."/>
            <person name="Nam Y.D."/>
            <person name="Nam S.H."/>
            <person name="Choi S.H."/>
            <person name="Park H.S."/>
            <person name="Bae J.W."/>
        </authorList>
    </citation>
    <scope>NUCLEOTIDE SEQUENCE [LARGE SCALE GENOMIC DNA]</scope>
    <source>
        <strain evidence="3">B3</strain>
        <strain evidence="5">DSM 18796 / CECT 7217 / JCM 14584 / KCTC 4019 / B3</strain>
    </source>
</reference>
<dbReference type="Proteomes" id="UP000000390">
    <property type="component" value="Chromosome"/>
</dbReference>
<feature type="transmembrane region" description="Helical" evidence="2">
    <location>
        <begin position="69"/>
        <end position="88"/>
    </location>
</feature>
<keyword evidence="2" id="KW-0812">Transmembrane</keyword>
<gene>
    <name evidence="3" type="ordered locus">HacjB3_05295</name>
    <name evidence="4" type="ORF">C497_03680</name>
</gene>
<proteinExistence type="predicted"/>
<dbReference type="EMBL" id="CP002062">
    <property type="protein sequence ID" value="ADJ14450.1"/>
    <property type="molecule type" value="Genomic_DNA"/>
</dbReference>
<dbReference type="HOGENOM" id="CLU_1387549_0_0_2"/>